<dbReference type="GO" id="GO:0022857">
    <property type="term" value="F:transmembrane transporter activity"/>
    <property type="evidence" value="ECO:0007669"/>
    <property type="project" value="InterPro"/>
</dbReference>
<feature type="transmembrane region" description="Helical" evidence="6">
    <location>
        <begin position="431"/>
        <end position="448"/>
    </location>
</feature>
<feature type="transmembrane region" description="Helical" evidence="6">
    <location>
        <begin position="369"/>
        <end position="387"/>
    </location>
</feature>
<reference evidence="8 9" key="1">
    <citation type="journal article" date="2011" name="Science">
        <title>The ecoresponsive genome of Daphnia pulex.</title>
        <authorList>
            <person name="Colbourne J.K."/>
            <person name="Pfrender M.E."/>
            <person name="Gilbert D."/>
            <person name="Thomas W.K."/>
            <person name="Tucker A."/>
            <person name="Oakley T.H."/>
            <person name="Tokishita S."/>
            <person name="Aerts A."/>
            <person name="Arnold G.J."/>
            <person name="Basu M.K."/>
            <person name="Bauer D.J."/>
            <person name="Caceres C.E."/>
            <person name="Carmel L."/>
            <person name="Casola C."/>
            <person name="Choi J.H."/>
            <person name="Detter J.C."/>
            <person name="Dong Q."/>
            <person name="Dusheyko S."/>
            <person name="Eads B.D."/>
            <person name="Frohlich T."/>
            <person name="Geiler-Samerotte K.A."/>
            <person name="Gerlach D."/>
            <person name="Hatcher P."/>
            <person name="Jogdeo S."/>
            <person name="Krijgsveld J."/>
            <person name="Kriventseva E.V."/>
            <person name="Kultz D."/>
            <person name="Laforsch C."/>
            <person name="Lindquist E."/>
            <person name="Lopez J."/>
            <person name="Manak J.R."/>
            <person name="Muller J."/>
            <person name="Pangilinan J."/>
            <person name="Patwardhan R.P."/>
            <person name="Pitluck S."/>
            <person name="Pritham E.J."/>
            <person name="Rechtsteiner A."/>
            <person name="Rho M."/>
            <person name="Rogozin I.B."/>
            <person name="Sakarya O."/>
            <person name="Salamov A."/>
            <person name="Schaack S."/>
            <person name="Shapiro H."/>
            <person name="Shiga Y."/>
            <person name="Skalitzky C."/>
            <person name="Smith Z."/>
            <person name="Souvorov A."/>
            <person name="Sung W."/>
            <person name="Tang Z."/>
            <person name="Tsuchiya D."/>
            <person name="Tu H."/>
            <person name="Vos H."/>
            <person name="Wang M."/>
            <person name="Wolf Y.I."/>
            <person name="Yamagata H."/>
            <person name="Yamada T."/>
            <person name="Ye Y."/>
            <person name="Shaw J.R."/>
            <person name="Andrews J."/>
            <person name="Crease T.J."/>
            <person name="Tang H."/>
            <person name="Lucas S.M."/>
            <person name="Robertson H.M."/>
            <person name="Bork P."/>
            <person name="Koonin E.V."/>
            <person name="Zdobnov E.M."/>
            <person name="Grigoriev I.V."/>
            <person name="Lynch M."/>
            <person name="Boore J.L."/>
        </authorList>
    </citation>
    <scope>NUCLEOTIDE SEQUENCE [LARGE SCALE GENOMIC DNA]</scope>
</reference>
<dbReference type="OrthoDB" id="10056177at2759"/>
<gene>
    <name evidence="8" type="ORF">DAPPUDRAFT_252370</name>
</gene>
<dbReference type="GO" id="GO:0016020">
    <property type="term" value="C:membrane"/>
    <property type="evidence" value="ECO:0000318"/>
    <property type="project" value="GO_Central"/>
</dbReference>
<accession>E9H2J6</accession>
<dbReference type="AlphaFoldDB" id="E9H2J6"/>
<dbReference type="OMA" id="MSATMFP"/>
<evidence type="ECO:0000313" key="9">
    <source>
        <dbReference type="Proteomes" id="UP000000305"/>
    </source>
</evidence>
<dbReference type="InterPro" id="IPR024989">
    <property type="entry name" value="MFS_assoc_dom"/>
</dbReference>
<dbReference type="Proteomes" id="UP000000305">
    <property type="component" value="Unassembled WGS sequence"/>
</dbReference>
<feature type="transmembrane region" description="Helical" evidence="6">
    <location>
        <begin position="288"/>
        <end position="317"/>
    </location>
</feature>
<comment type="subcellular location">
    <subcellularLocation>
        <location evidence="1">Membrane</location>
        <topology evidence="1">Multi-pass membrane protein</topology>
    </subcellularLocation>
</comment>
<feature type="transmembrane region" description="Helical" evidence="6">
    <location>
        <begin position="92"/>
        <end position="111"/>
    </location>
</feature>
<feature type="transmembrane region" description="Helical" evidence="6">
    <location>
        <begin position="62"/>
        <end position="80"/>
    </location>
</feature>
<dbReference type="Gene3D" id="1.20.1250.20">
    <property type="entry name" value="MFS general substrate transporter like domains"/>
    <property type="match status" value="2"/>
</dbReference>
<comment type="similarity">
    <text evidence="2">Belongs to the major facilitator superfamily. MFSD6 family.</text>
</comment>
<dbReference type="PhylomeDB" id="E9H2J6"/>
<sequence>MTGSEKDTLPSRWDQVKGHLRVNRALLPLKAVMFLFYGAFSAVLLPYITLHMLQIGITIEEVGIIYAVLPFASCLGPPIAGMIADKIGNYKVVLMGSIFATAGFHTLLLTIDAHGINPTQVVTNSNESSTNYLSVKLMCDDIGRTFLELPNNCANNTCPYDNLWLRGQPTIRLMTSECIPSCEEKANSTDTCFLTNETSDCYHSLDEDVFLELQLENNSMSADSSFCLFPVNQLFLSNSSEVSLSCDCPLQCSALMMQPLLPACSAKDDDSSLSTADNYDYAKHNKGFWLYLFLRIMAMATLGTSFTMLDATTICLIKKYKGQLGRQRLFGVLGSAAFAMTTGILLDWAATLNNAFLFIFLIELNASSYLLGFTVTLGALVGVPFLYVSDIIVKKVGKLVILITAFFIYSVRFIGYSFITDPWMSLPFEALEAVTIHLMGVSCSMYCAQYAPPGLLATLQGMAGSCHYAIGRGTGSFIGGILIASYGTRETFRMFGIAAGICGVLYVIFYYTYLRKNELSRTRKVPGPIAEWEKKVGSMDLVHLSGGLLTLKKKTQK</sequence>
<keyword evidence="5 6" id="KW-0472">Membrane</keyword>
<dbReference type="EMBL" id="GL732586">
    <property type="protein sequence ID" value="EFX74053.1"/>
    <property type="molecule type" value="Genomic_DNA"/>
</dbReference>
<dbReference type="HOGENOM" id="CLU_013133_3_2_1"/>
<feature type="transmembrane region" description="Helical" evidence="6">
    <location>
        <begin position="469"/>
        <end position="488"/>
    </location>
</feature>
<protein>
    <recommendedName>
        <fullName evidence="7">Major facilitator superfamily (MFS) profile domain-containing protein</fullName>
    </recommendedName>
</protein>
<dbReference type="InterPro" id="IPR020846">
    <property type="entry name" value="MFS_dom"/>
</dbReference>
<evidence type="ECO:0000256" key="5">
    <source>
        <dbReference type="ARBA" id="ARBA00023136"/>
    </source>
</evidence>
<evidence type="ECO:0000256" key="3">
    <source>
        <dbReference type="ARBA" id="ARBA00022692"/>
    </source>
</evidence>
<dbReference type="eggNOG" id="KOG3762">
    <property type="taxonomic scope" value="Eukaryota"/>
</dbReference>
<dbReference type="FunCoup" id="E9H2J6">
    <property type="interactions" value="69"/>
</dbReference>
<feature type="domain" description="Major facilitator superfamily (MFS) profile" evidence="7">
    <location>
        <begin position="296"/>
        <end position="557"/>
    </location>
</feature>
<dbReference type="Pfam" id="PF12832">
    <property type="entry name" value="MFS_1_like"/>
    <property type="match status" value="2"/>
</dbReference>
<dbReference type="InterPro" id="IPR051717">
    <property type="entry name" value="MFS_MFSD6"/>
</dbReference>
<dbReference type="SUPFAM" id="SSF103473">
    <property type="entry name" value="MFS general substrate transporter"/>
    <property type="match status" value="1"/>
</dbReference>
<evidence type="ECO:0000256" key="1">
    <source>
        <dbReference type="ARBA" id="ARBA00004141"/>
    </source>
</evidence>
<dbReference type="InterPro" id="IPR036259">
    <property type="entry name" value="MFS_trans_sf"/>
</dbReference>
<organism evidence="8 9">
    <name type="scientific">Daphnia pulex</name>
    <name type="common">Water flea</name>
    <dbReference type="NCBI Taxonomy" id="6669"/>
    <lineage>
        <taxon>Eukaryota</taxon>
        <taxon>Metazoa</taxon>
        <taxon>Ecdysozoa</taxon>
        <taxon>Arthropoda</taxon>
        <taxon>Crustacea</taxon>
        <taxon>Branchiopoda</taxon>
        <taxon>Diplostraca</taxon>
        <taxon>Cladocera</taxon>
        <taxon>Anomopoda</taxon>
        <taxon>Daphniidae</taxon>
        <taxon>Daphnia</taxon>
    </lineage>
</organism>
<keyword evidence="9" id="KW-1185">Reference proteome</keyword>
<name>E9H2J6_DAPPU</name>
<feature type="transmembrane region" description="Helical" evidence="6">
    <location>
        <begin position="31"/>
        <end position="50"/>
    </location>
</feature>
<feature type="transmembrane region" description="Helical" evidence="6">
    <location>
        <begin position="399"/>
        <end position="419"/>
    </location>
</feature>
<dbReference type="KEGG" id="dpx:DAPPUDRAFT_252370"/>
<evidence type="ECO:0000256" key="4">
    <source>
        <dbReference type="ARBA" id="ARBA00022989"/>
    </source>
</evidence>
<evidence type="ECO:0000313" key="8">
    <source>
        <dbReference type="EMBL" id="EFX74053.1"/>
    </source>
</evidence>
<dbReference type="PANTHER" id="PTHR16172">
    <property type="entry name" value="MAJOR FACILITATOR SUPERFAMILY DOMAIN-CONTAINING PROTEIN 6-LIKE"/>
    <property type="match status" value="1"/>
</dbReference>
<dbReference type="PANTHER" id="PTHR16172:SF41">
    <property type="entry name" value="MAJOR FACILITATOR SUPERFAMILY DOMAIN-CONTAINING PROTEIN 6-LIKE"/>
    <property type="match status" value="1"/>
</dbReference>
<evidence type="ECO:0000256" key="2">
    <source>
        <dbReference type="ARBA" id="ARBA00005241"/>
    </source>
</evidence>
<dbReference type="PROSITE" id="PS50850">
    <property type="entry name" value="MFS"/>
    <property type="match status" value="1"/>
</dbReference>
<dbReference type="InParanoid" id="E9H2J6"/>
<evidence type="ECO:0000256" key="6">
    <source>
        <dbReference type="SAM" id="Phobius"/>
    </source>
</evidence>
<feature type="transmembrane region" description="Helical" evidence="6">
    <location>
        <begin position="494"/>
        <end position="514"/>
    </location>
</feature>
<keyword evidence="3 6" id="KW-0812">Transmembrane</keyword>
<proteinExistence type="inferred from homology"/>
<feature type="transmembrane region" description="Helical" evidence="6">
    <location>
        <begin position="329"/>
        <end position="349"/>
    </location>
</feature>
<evidence type="ECO:0000259" key="7">
    <source>
        <dbReference type="PROSITE" id="PS50850"/>
    </source>
</evidence>
<keyword evidence="4 6" id="KW-1133">Transmembrane helix</keyword>